<feature type="transmembrane region" description="Helical" evidence="2">
    <location>
        <begin position="14"/>
        <end position="36"/>
    </location>
</feature>
<evidence type="ECO:0000256" key="2">
    <source>
        <dbReference type="SAM" id="Phobius"/>
    </source>
</evidence>
<accession>A0A9D2MZ04</accession>
<reference evidence="3" key="1">
    <citation type="journal article" date="2021" name="PeerJ">
        <title>Extensive microbial diversity within the chicken gut microbiome revealed by metagenomics and culture.</title>
        <authorList>
            <person name="Gilroy R."/>
            <person name="Ravi A."/>
            <person name="Getino M."/>
            <person name="Pursley I."/>
            <person name="Horton D.L."/>
            <person name="Alikhan N.F."/>
            <person name="Baker D."/>
            <person name="Gharbi K."/>
            <person name="Hall N."/>
            <person name="Watson M."/>
            <person name="Adriaenssens E.M."/>
            <person name="Foster-Nyarko E."/>
            <person name="Jarju S."/>
            <person name="Secka A."/>
            <person name="Antonio M."/>
            <person name="Oren A."/>
            <person name="Chaudhuri R.R."/>
            <person name="La Ragione R."/>
            <person name="Hildebrand F."/>
            <person name="Pallen M.J."/>
        </authorList>
    </citation>
    <scope>NUCLEOTIDE SEQUENCE</scope>
    <source>
        <strain evidence="3">CHK180-15479</strain>
    </source>
</reference>
<name>A0A9D2MZ04_9FIRM</name>
<evidence type="ECO:0000313" key="3">
    <source>
        <dbReference type="EMBL" id="HJC04892.1"/>
    </source>
</evidence>
<keyword evidence="2" id="KW-1133">Transmembrane helix</keyword>
<proteinExistence type="predicted"/>
<keyword evidence="2" id="KW-0472">Membrane</keyword>
<reference evidence="3" key="2">
    <citation type="submission" date="2021-04" db="EMBL/GenBank/DDBJ databases">
        <authorList>
            <person name="Gilroy R."/>
        </authorList>
    </citation>
    <scope>NUCLEOTIDE SEQUENCE</scope>
    <source>
        <strain evidence="3">CHK180-15479</strain>
    </source>
</reference>
<comment type="caution">
    <text evidence="3">The sequence shown here is derived from an EMBL/GenBank/DDBJ whole genome shotgun (WGS) entry which is preliminary data.</text>
</comment>
<feature type="coiled-coil region" evidence="1">
    <location>
        <begin position="54"/>
        <end position="88"/>
    </location>
</feature>
<evidence type="ECO:0000256" key="1">
    <source>
        <dbReference type="SAM" id="Coils"/>
    </source>
</evidence>
<keyword evidence="2" id="KW-0812">Transmembrane</keyword>
<sequence>MENSILNQLPFDPAYLLLGVAGLCILLIILVIIQMIRLSRLNRKYDYFMRGKDAETMEDMILDELDEIKNLKAENRASKDSIRTLNRTFRSSFQKFGVVRYNAFEGMGGSLSFAFAMLDYTNSGFVLNCVHSRNGCYLYIKEVDAGHTEVVLGNEEKEALEQALGYK</sequence>
<dbReference type="InterPro" id="IPR027981">
    <property type="entry name" value="DUF4446"/>
</dbReference>
<dbReference type="AlphaFoldDB" id="A0A9D2MZ04"/>
<dbReference type="Proteomes" id="UP000823910">
    <property type="component" value="Unassembled WGS sequence"/>
</dbReference>
<dbReference type="Pfam" id="PF14584">
    <property type="entry name" value="DUF4446"/>
    <property type="match status" value="1"/>
</dbReference>
<keyword evidence="1" id="KW-0175">Coiled coil</keyword>
<organism evidence="3 4">
    <name type="scientific">Candidatus Enterocloster excrementipullorum</name>
    <dbReference type="NCBI Taxonomy" id="2838559"/>
    <lineage>
        <taxon>Bacteria</taxon>
        <taxon>Bacillati</taxon>
        <taxon>Bacillota</taxon>
        <taxon>Clostridia</taxon>
        <taxon>Lachnospirales</taxon>
        <taxon>Lachnospiraceae</taxon>
        <taxon>Enterocloster</taxon>
    </lineage>
</organism>
<dbReference type="EMBL" id="DWWT01000005">
    <property type="protein sequence ID" value="HJC04892.1"/>
    <property type="molecule type" value="Genomic_DNA"/>
</dbReference>
<protein>
    <submittedName>
        <fullName evidence="3">DUF4446 family protein</fullName>
    </submittedName>
</protein>
<gene>
    <name evidence="3" type="ORF">H9704_01845</name>
</gene>
<evidence type="ECO:0000313" key="4">
    <source>
        <dbReference type="Proteomes" id="UP000823910"/>
    </source>
</evidence>